<dbReference type="OrthoDB" id="7790365at2"/>
<dbReference type="PROSITE" id="PS51257">
    <property type="entry name" value="PROKAR_LIPOPROTEIN"/>
    <property type="match status" value="1"/>
</dbReference>
<dbReference type="SUPFAM" id="SSF56954">
    <property type="entry name" value="Outer membrane efflux proteins (OEP)"/>
    <property type="match status" value="1"/>
</dbReference>
<dbReference type="RefSeq" id="WP_024091109.1">
    <property type="nucleotide sequence ID" value="NC_023135.1"/>
</dbReference>
<dbReference type="EMBL" id="CP006773">
    <property type="protein sequence ID" value="AHD01746.1"/>
    <property type="molecule type" value="Genomic_DNA"/>
</dbReference>
<dbReference type="PANTHER" id="PTHR30026">
    <property type="entry name" value="OUTER MEMBRANE PROTEIN TOLC"/>
    <property type="match status" value="1"/>
</dbReference>
<dbReference type="InterPro" id="IPR003423">
    <property type="entry name" value="OMP_efflux"/>
</dbReference>
<evidence type="ECO:0000256" key="1">
    <source>
        <dbReference type="ARBA" id="ARBA00004442"/>
    </source>
</evidence>
<gene>
    <name evidence="9" type="ORF">METH_14510</name>
</gene>
<dbReference type="STRING" id="999552.METH_14510"/>
<protein>
    <submittedName>
        <fullName evidence="9">Transporter</fullName>
    </submittedName>
</protein>
<dbReference type="GO" id="GO:0015288">
    <property type="term" value="F:porin activity"/>
    <property type="evidence" value="ECO:0007669"/>
    <property type="project" value="TreeGrafter"/>
</dbReference>
<reference evidence="9 10" key="1">
    <citation type="submission" date="2013-09" db="EMBL/GenBank/DDBJ databases">
        <authorList>
            <consortium name="DOE Joint Genome Institute"/>
            <person name="Klenk H.-P."/>
            <person name="Huntemann M."/>
            <person name="Han J."/>
            <person name="Chen A."/>
            <person name="Kyrpides N."/>
            <person name="Mavromatis K."/>
            <person name="Markowitz V."/>
            <person name="Palaniappan K."/>
            <person name="Ivanova N."/>
            <person name="Schaumberg A."/>
            <person name="Pati A."/>
            <person name="Liolios K."/>
            <person name="Nordberg H.P."/>
            <person name="Cantor M.N."/>
            <person name="Hua S.X."/>
            <person name="Woyke T."/>
        </authorList>
    </citation>
    <scope>NUCLEOTIDE SEQUENCE [LARGE SCALE GENOMIC DNA]</scope>
    <source>
        <strain evidence="9 10">DSM 14336</strain>
    </source>
</reference>
<sequence length="429" mass="45706">MQPGRFFCAIAVMCSLSACAQTLPFGGGDSADTAPRSNFSQTGEASSAVIRDLMERRSLLTQDSAYGQVAEAAIAASSRAAEAELISAKLRAEAASKNWLPTLGPSVSLTDLGELVAGLLIEQVLFDNGRRKAERAFAAADVEVAAVSLSQDMNSRVETAVGLYAAALRGDEKAAYGNRALRRMQEFRRIVQGRVDGGVSDRADLNVVDSKISGIRTATATARDAAATARAELQAMTGRSFAQKPSHLGIATPPEQVQFLSVLKASAEAERTIAQAKSGRAGLLPQIAASGNVTSDGSGAGLTLDVGQPLGLGTPAAIQALEASKEAATRQIGETEEIARRTYSRQVQQIASYRRQEGETAALVRRSRETFGLFQKQFEAGQRPVMEVIQVYEELVRREQAYIDAKYEVVLIQLQLARDLGLLADGDKI</sequence>
<name>V9VSM4_9RHOB</name>
<dbReference type="InterPro" id="IPR051906">
    <property type="entry name" value="TolC-like"/>
</dbReference>
<evidence type="ECO:0000256" key="4">
    <source>
        <dbReference type="ARBA" id="ARBA00022452"/>
    </source>
</evidence>
<evidence type="ECO:0000256" key="6">
    <source>
        <dbReference type="ARBA" id="ARBA00023136"/>
    </source>
</evidence>
<dbReference type="GO" id="GO:1990281">
    <property type="term" value="C:efflux pump complex"/>
    <property type="evidence" value="ECO:0007669"/>
    <property type="project" value="TreeGrafter"/>
</dbReference>
<dbReference type="PANTHER" id="PTHR30026:SF22">
    <property type="entry name" value="OUTER MEMBRANE EFFLUX PROTEIN"/>
    <property type="match status" value="1"/>
</dbReference>
<evidence type="ECO:0000256" key="7">
    <source>
        <dbReference type="ARBA" id="ARBA00023237"/>
    </source>
</evidence>
<keyword evidence="3" id="KW-0813">Transport</keyword>
<dbReference type="GO" id="GO:0015562">
    <property type="term" value="F:efflux transmembrane transporter activity"/>
    <property type="evidence" value="ECO:0007669"/>
    <property type="project" value="InterPro"/>
</dbReference>
<dbReference type="Pfam" id="PF02321">
    <property type="entry name" value="OEP"/>
    <property type="match status" value="2"/>
</dbReference>
<evidence type="ECO:0000256" key="3">
    <source>
        <dbReference type="ARBA" id="ARBA00022448"/>
    </source>
</evidence>
<keyword evidence="7" id="KW-0998">Cell outer membrane</keyword>
<evidence type="ECO:0000313" key="10">
    <source>
        <dbReference type="Proteomes" id="UP000018780"/>
    </source>
</evidence>
<organism evidence="9 10">
    <name type="scientific">Leisingera methylohalidivorans DSM 14336</name>
    <dbReference type="NCBI Taxonomy" id="999552"/>
    <lineage>
        <taxon>Bacteria</taxon>
        <taxon>Pseudomonadati</taxon>
        <taxon>Pseudomonadota</taxon>
        <taxon>Alphaproteobacteria</taxon>
        <taxon>Rhodobacterales</taxon>
        <taxon>Roseobacteraceae</taxon>
        <taxon>Leisingera</taxon>
    </lineage>
</organism>
<keyword evidence="10" id="KW-1185">Reference proteome</keyword>
<proteinExistence type="inferred from homology"/>
<keyword evidence="5" id="KW-0812">Transmembrane</keyword>
<dbReference type="KEGG" id="lmd:METH_14510"/>
<dbReference type="GO" id="GO:0009279">
    <property type="term" value="C:cell outer membrane"/>
    <property type="evidence" value="ECO:0007669"/>
    <property type="project" value="UniProtKB-SubCell"/>
</dbReference>
<keyword evidence="8" id="KW-0732">Signal</keyword>
<dbReference type="Proteomes" id="UP000018780">
    <property type="component" value="Chromosome"/>
</dbReference>
<dbReference type="AlphaFoldDB" id="V9VSM4"/>
<keyword evidence="6" id="KW-0472">Membrane</keyword>
<evidence type="ECO:0000256" key="2">
    <source>
        <dbReference type="ARBA" id="ARBA00007613"/>
    </source>
</evidence>
<dbReference type="PATRIC" id="fig|999552.6.peg.2904"/>
<keyword evidence="4" id="KW-1134">Transmembrane beta strand</keyword>
<feature type="signal peptide" evidence="8">
    <location>
        <begin position="1"/>
        <end position="20"/>
    </location>
</feature>
<comment type="subcellular location">
    <subcellularLocation>
        <location evidence="1">Cell outer membrane</location>
    </subcellularLocation>
</comment>
<dbReference type="HOGENOM" id="CLU_589033_0_0_5"/>
<dbReference type="Gene3D" id="1.20.1600.10">
    <property type="entry name" value="Outer membrane efflux proteins (OEP)"/>
    <property type="match status" value="1"/>
</dbReference>
<feature type="chain" id="PRO_5004782693" evidence="8">
    <location>
        <begin position="21"/>
        <end position="429"/>
    </location>
</feature>
<evidence type="ECO:0000256" key="8">
    <source>
        <dbReference type="SAM" id="SignalP"/>
    </source>
</evidence>
<comment type="similarity">
    <text evidence="2">Belongs to the outer membrane factor (OMF) (TC 1.B.17) family.</text>
</comment>
<evidence type="ECO:0000256" key="5">
    <source>
        <dbReference type="ARBA" id="ARBA00022692"/>
    </source>
</evidence>
<evidence type="ECO:0000313" key="9">
    <source>
        <dbReference type="EMBL" id="AHD01746.1"/>
    </source>
</evidence>
<accession>V9VSM4</accession>